<keyword evidence="1" id="KW-0472">Membrane</keyword>
<keyword evidence="2" id="KW-0732">Signal</keyword>
<keyword evidence="1" id="KW-1133">Transmembrane helix</keyword>
<reference evidence="4" key="1">
    <citation type="journal article" date="2020" name="mSystems">
        <title>Genome- and Community-Level Interaction Insights into Carbon Utilization and Element Cycling Functions of Hydrothermarchaeota in Hydrothermal Sediment.</title>
        <authorList>
            <person name="Zhou Z."/>
            <person name="Liu Y."/>
            <person name="Xu W."/>
            <person name="Pan J."/>
            <person name="Luo Z.H."/>
            <person name="Li M."/>
        </authorList>
    </citation>
    <scope>NUCLEOTIDE SEQUENCE [LARGE SCALE GENOMIC DNA]</scope>
    <source>
        <strain evidence="4">SpSt-381</strain>
    </source>
</reference>
<dbReference type="SMART" id="SM00240">
    <property type="entry name" value="FHA"/>
    <property type="match status" value="1"/>
</dbReference>
<keyword evidence="1" id="KW-0812">Transmembrane</keyword>
<feature type="transmembrane region" description="Helical" evidence="1">
    <location>
        <begin position="323"/>
        <end position="342"/>
    </location>
</feature>
<dbReference type="CDD" id="cd00060">
    <property type="entry name" value="FHA"/>
    <property type="match status" value="1"/>
</dbReference>
<dbReference type="InterPro" id="IPR008984">
    <property type="entry name" value="SMAD_FHA_dom_sf"/>
</dbReference>
<evidence type="ECO:0000259" key="3">
    <source>
        <dbReference type="PROSITE" id="PS50006"/>
    </source>
</evidence>
<feature type="chain" id="PRO_5032498347" evidence="2">
    <location>
        <begin position="32"/>
        <end position="443"/>
    </location>
</feature>
<dbReference type="AlphaFoldDB" id="A0A832I2S4"/>
<comment type="caution">
    <text evidence="4">The sequence shown here is derived from an EMBL/GenBank/DDBJ whole genome shotgun (WGS) entry which is preliminary data.</text>
</comment>
<name>A0A832I2S4_UNCEI</name>
<organism evidence="4">
    <name type="scientific">Eiseniibacteriota bacterium</name>
    <dbReference type="NCBI Taxonomy" id="2212470"/>
    <lineage>
        <taxon>Bacteria</taxon>
        <taxon>Candidatus Eiseniibacteriota</taxon>
    </lineage>
</organism>
<evidence type="ECO:0000256" key="2">
    <source>
        <dbReference type="SAM" id="SignalP"/>
    </source>
</evidence>
<evidence type="ECO:0000313" key="4">
    <source>
        <dbReference type="EMBL" id="HGZ43734.1"/>
    </source>
</evidence>
<dbReference type="Pfam" id="PF00498">
    <property type="entry name" value="FHA"/>
    <property type="match status" value="1"/>
</dbReference>
<dbReference type="SUPFAM" id="SSF49879">
    <property type="entry name" value="SMAD/FHA domain"/>
    <property type="match status" value="1"/>
</dbReference>
<dbReference type="Gene3D" id="2.60.200.20">
    <property type="match status" value="1"/>
</dbReference>
<proteinExistence type="predicted"/>
<evidence type="ECO:0000256" key="1">
    <source>
        <dbReference type="SAM" id="Phobius"/>
    </source>
</evidence>
<protein>
    <submittedName>
        <fullName evidence="4">FHA domain-containing protein</fullName>
    </submittedName>
</protein>
<sequence>MSRALRAARPAAARALALAAACALAAPAAVAASPSTVLVQNLRITGGDRQEAWVTVLDGSGAPVEGLEAAAFSVEHDGRAVSDLSVTPWGRHFRGLRLTLAVDPDLLSGRAGEGVATLLGVLARGAGERDRLALASLGEKGRRLETPLAEATGALERVREWSADGGRAALWDRLYDVVREASRAPRAEGSVVLAVTHAVDAGSGRGPLDALAFAQTPGRPVQVLALVVGGEGGEEGRLAGLAARSGGALARVADAGELAERAETLVARLRGAYRVTYRVPDFDAGAARHVLAVSVEGAAGRRTGQLPYDTADALPDPWWRNPLPWVILAAVLLVAGGAAVALRPRRLCRLIVRGGEEAGCSYEIYGLPVTLGAAVGNDLVFAEARLSRNHAVLERRGSAIELVDLNSENGTFVNGDRITRRRLAHGDRIRLGGTVELTFEGRG</sequence>
<gene>
    <name evidence="4" type="ORF">ENR23_09980</name>
</gene>
<dbReference type="EMBL" id="DSQF01000020">
    <property type="protein sequence ID" value="HGZ43734.1"/>
    <property type="molecule type" value="Genomic_DNA"/>
</dbReference>
<feature type="signal peptide" evidence="2">
    <location>
        <begin position="1"/>
        <end position="31"/>
    </location>
</feature>
<dbReference type="InterPro" id="IPR000253">
    <property type="entry name" value="FHA_dom"/>
</dbReference>
<dbReference type="PROSITE" id="PS50006">
    <property type="entry name" value="FHA_DOMAIN"/>
    <property type="match status" value="1"/>
</dbReference>
<feature type="domain" description="FHA" evidence="3">
    <location>
        <begin position="369"/>
        <end position="418"/>
    </location>
</feature>
<accession>A0A832I2S4</accession>